<sequence length="328" mass="36845">MTMSISLSRLDPSGADRQSLINFFTSTTFPFHVHSEQWTVAKVEELIDSGAFRNAENEAFWLRHDTLGVIGYVRLEDLADDTPMFDLRLATEFRGRGLGVGCLRAVTDHVFMTMDVDRFEGHTRDDNVGMRSTLIRAGWSKEAHYRRAWPVKGQMARDSVAYAILREEWKSGSSVDVHWHDLPMFTPQVGEDVNYTSNSVPEATELVDLYRSVGWTAYTQDPVSLHSSVLSSAHVVSARHDGKLIGLARVVSDFGSIVYLQDVLVHPEHHRRGVGRQLVTRALMPFEGVRQKVLLTDAEPGQKQFYESLGFSEACASANSDIRAFVKL</sequence>
<dbReference type="SUPFAM" id="SSF55729">
    <property type="entry name" value="Acyl-CoA N-acyltransferases (Nat)"/>
    <property type="match status" value="2"/>
</dbReference>
<name>A0A2H1IWF6_9MICO</name>
<dbReference type="PANTHER" id="PTHR43233:SF1">
    <property type="entry name" value="FAMILY N-ACETYLTRANSFERASE, PUTATIVE (AFU_ORTHOLOGUE AFUA_6G03350)-RELATED"/>
    <property type="match status" value="1"/>
</dbReference>
<feature type="domain" description="N-acetyltransferase" evidence="1">
    <location>
        <begin position="193"/>
        <end position="328"/>
    </location>
</feature>
<proteinExistence type="predicted"/>
<organism evidence="2 3">
    <name type="scientific">Brevibacterium antiquum</name>
    <dbReference type="NCBI Taxonomy" id="234835"/>
    <lineage>
        <taxon>Bacteria</taxon>
        <taxon>Bacillati</taxon>
        <taxon>Actinomycetota</taxon>
        <taxon>Actinomycetes</taxon>
        <taxon>Micrococcales</taxon>
        <taxon>Brevibacteriaceae</taxon>
        <taxon>Brevibacterium</taxon>
    </lineage>
</organism>
<keyword evidence="3" id="KW-1185">Reference proteome</keyword>
<evidence type="ECO:0000313" key="2">
    <source>
        <dbReference type="EMBL" id="SMX79421.1"/>
    </source>
</evidence>
<dbReference type="EMBL" id="FXZE01000004">
    <property type="protein sequence ID" value="SMX79421.1"/>
    <property type="molecule type" value="Genomic_DNA"/>
</dbReference>
<dbReference type="Gene3D" id="3.40.630.30">
    <property type="match status" value="2"/>
</dbReference>
<keyword evidence="2" id="KW-0808">Transferase</keyword>
<dbReference type="Pfam" id="PF13302">
    <property type="entry name" value="Acetyltransf_3"/>
    <property type="match status" value="1"/>
</dbReference>
<accession>A0A2H1IWF6</accession>
<protein>
    <submittedName>
        <fullName evidence="2">Protein N-acetyltransferase, RimJ/RimL family</fullName>
    </submittedName>
</protein>
<evidence type="ECO:0000259" key="1">
    <source>
        <dbReference type="PROSITE" id="PS51186"/>
    </source>
</evidence>
<dbReference type="InterPro" id="IPR053144">
    <property type="entry name" value="Acetyltransferase_Butenolide"/>
</dbReference>
<dbReference type="InterPro" id="IPR000182">
    <property type="entry name" value="GNAT_dom"/>
</dbReference>
<gene>
    <name evidence="2" type="ORF">BANT10_01355</name>
</gene>
<dbReference type="PANTHER" id="PTHR43233">
    <property type="entry name" value="FAMILY N-ACETYLTRANSFERASE, PUTATIVE (AFU_ORTHOLOGUE AFUA_6G03350)-RELATED"/>
    <property type="match status" value="1"/>
</dbReference>
<dbReference type="Proteomes" id="UP000234342">
    <property type="component" value="Unassembled WGS sequence"/>
</dbReference>
<dbReference type="GO" id="GO:0016747">
    <property type="term" value="F:acyltransferase activity, transferring groups other than amino-acyl groups"/>
    <property type="evidence" value="ECO:0007669"/>
    <property type="project" value="InterPro"/>
</dbReference>
<dbReference type="InterPro" id="IPR016181">
    <property type="entry name" value="Acyl_CoA_acyltransferase"/>
</dbReference>
<dbReference type="CDD" id="cd04301">
    <property type="entry name" value="NAT_SF"/>
    <property type="match status" value="1"/>
</dbReference>
<dbReference type="Pfam" id="PF13508">
    <property type="entry name" value="Acetyltransf_7"/>
    <property type="match status" value="1"/>
</dbReference>
<dbReference type="PROSITE" id="PS51186">
    <property type="entry name" value="GNAT"/>
    <property type="match status" value="2"/>
</dbReference>
<feature type="domain" description="N-acetyltransferase" evidence="1">
    <location>
        <begin position="5"/>
        <end position="167"/>
    </location>
</feature>
<dbReference type="AlphaFoldDB" id="A0A2H1IWF6"/>
<reference evidence="3" key="1">
    <citation type="submission" date="2017-03" db="EMBL/GenBank/DDBJ databases">
        <authorList>
            <person name="Monnet C."/>
        </authorList>
    </citation>
    <scope>NUCLEOTIDE SEQUENCE [LARGE SCALE GENOMIC DNA]</scope>
    <source>
        <strain evidence="3">P10</strain>
    </source>
</reference>
<evidence type="ECO:0000313" key="3">
    <source>
        <dbReference type="Proteomes" id="UP000234342"/>
    </source>
</evidence>